<dbReference type="EMBL" id="DSMG01000174">
    <property type="protein sequence ID" value="HDX33105.1"/>
    <property type="molecule type" value="Genomic_DNA"/>
</dbReference>
<dbReference type="Gene3D" id="3.20.20.120">
    <property type="entry name" value="Enolase-like C-terminal domain"/>
    <property type="match status" value="1"/>
</dbReference>
<dbReference type="SUPFAM" id="SSF54826">
    <property type="entry name" value="Enolase N-terminal domain-like"/>
    <property type="match status" value="1"/>
</dbReference>
<keyword evidence="1" id="KW-0456">Lyase</keyword>
<dbReference type="SUPFAM" id="SSF51604">
    <property type="entry name" value="Enolase C-terminal domain-like"/>
    <property type="match status" value="1"/>
</dbReference>
<protein>
    <submittedName>
        <fullName evidence="3">Mandelate racemase/muconate lactonizing enzyme family protein</fullName>
    </submittedName>
</protein>
<dbReference type="SFLD" id="SFLDS00001">
    <property type="entry name" value="Enolase"/>
    <property type="match status" value="1"/>
</dbReference>
<dbReference type="InterPro" id="IPR036849">
    <property type="entry name" value="Enolase-like_C_sf"/>
</dbReference>
<dbReference type="SMART" id="SM00922">
    <property type="entry name" value="MR_MLE"/>
    <property type="match status" value="1"/>
</dbReference>
<name>A0A7C1JS00_9CHLR</name>
<accession>A0A7C1JS00</accession>
<sequence>MKITSITPLVLGTRWRNLVILKVETDEGFVGLGESRPVNKVEAVIGHVKDVAERFVLGLDPFNIELLVHRLTVEDYGRPGEVAMTGLAMIEMACWDIIGKALNQPVYRLLGGAVRERIKTYANGWYTVERTPEEFAAAARRAVAKGYRALKFDPFGAGYYEMERSEKLKSIALVEAVRDAVGPEVELLIEMHGRFNPATAIEIARELASFKPSWYEEPVPPANYPALKKVADAIAPLGVPVATGERIHTLHDYRELLELHAADILQPDIAHFGGILNTKKLAAWADAYYVLMAPHNVGGPIATAAALHLAACTPNFKIQENFNDFDEPYVLASAPGLPAVEDGYFPLPSGPGLGVTLDEAVVAEHPAQHIHFNLFKEGWHKRDARMKTM</sequence>
<dbReference type="InterPro" id="IPR029065">
    <property type="entry name" value="Enolase_C-like"/>
</dbReference>
<dbReference type="InterPro" id="IPR029017">
    <property type="entry name" value="Enolase-like_N"/>
</dbReference>
<dbReference type="Pfam" id="PF13378">
    <property type="entry name" value="MR_MLE_C"/>
    <property type="match status" value="1"/>
</dbReference>
<dbReference type="InterPro" id="IPR013342">
    <property type="entry name" value="Mandelate_racemase_C"/>
</dbReference>
<evidence type="ECO:0000313" key="3">
    <source>
        <dbReference type="EMBL" id="HDX33105.1"/>
    </source>
</evidence>
<dbReference type="InterPro" id="IPR034593">
    <property type="entry name" value="DgoD-like"/>
</dbReference>
<dbReference type="PANTHER" id="PTHR48080:SF2">
    <property type="entry name" value="D-GALACTONATE DEHYDRATASE"/>
    <property type="match status" value="1"/>
</dbReference>
<dbReference type="Pfam" id="PF02746">
    <property type="entry name" value="MR_MLE_N"/>
    <property type="match status" value="1"/>
</dbReference>
<feature type="domain" description="Mandelate racemase/muconate lactonizing enzyme C-terminal" evidence="2">
    <location>
        <begin position="132"/>
        <end position="237"/>
    </location>
</feature>
<dbReference type="InterPro" id="IPR013341">
    <property type="entry name" value="Mandelate_racemase_N_dom"/>
</dbReference>
<evidence type="ECO:0000259" key="2">
    <source>
        <dbReference type="SMART" id="SM00922"/>
    </source>
</evidence>
<comment type="caution">
    <text evidence="3">The sequence shown here is derived from an EMBL/GenBank/DDBJ whole genome shotgun (WGS) entry which is preliminary data.</text>
</comment>
<organism evidence="3">
    <name type="scientific">Caldilinea aerophila</name>
    <dbReference type="NCBI Taxonomy" id="133453"/>
    <lineage>
        <taxon>Bacteria</taxon>
        <taxon>Bacillati</taxon>
        <taxon>Chloroflexota</taxon>
        <taxon>Caldilineae</taxon>
        <taxon>Caldilineales</taxon>
        <taxon>Caldilineaceae</taxon>
        <taxon>Caldilinea</taxon>
    </lineage>
</organism>
<dbReference type="Gene3D" id="3.30.390.10">
    <property type="entry name" value="Enolase-like, N-terminal domain"/>
    <property type="match status" value="1"/>
</dbReference>
<dbReference type="CDD" id="cd03316">
    <property type="entry name" value="MR_like"/>
    <property type="match status" value="1"/>
</dbReference>
<reference evidence="3" key="1">
    <citation type="journal article" date="2020" name="mSystems">
        <title>Genome- and Community-Level Interaction Insights into Carbon Utilization and Element Cycling Functions of Hydrothermarchaeota in Hydrothermal Sediment.</title>
        <authorList>
            <person name="Zhou Z."/>
            <person name="Liu Y."/>
            <person name="Xu W."/>
            <person name="Pan J."/>
            <person name="Luo Z.H."/>
            <person name="Li M."/>
        </authorList>
    </citation>
    <scope>NUCLEOTIDE SEQUENCE [LARGE SCALE GENOMIC DNA]</scope>
    <source>
        <strain evidence="3">SpSt-289</strain>
    </source>
</reference>
<dbReference type="SFLD" id="SFLDG00179">
    <property type="entry name" value="mandelate_racemase"/>
    <property type="match status" value="1"/>
</dbReference>
<dbReference type="GO" id="GO:0016829">
    <property type="term" value="F:lyase activity"/>
    <property type="evidence" value="ECO:0007669"/>
    <property type="project" value="UniProtKB-KW"/>
</dbReference>
<dbReference type="PANTHER" id="PTHR48080">
    <property type="entry name" value="D-GALACTONATE DEHYDRATASE-RELATED"/>
    <property type="match status" value="1"/>
</dbReference>
<dbReference type="AlphaFoldDB" id="A0A7C1JS00"/>
<gene>
    <name evidence="3" type="ORF">ENQ20_16695</name>
</gene>
<evidence type="ECO:0000256" key="1">
    <source>
        <dbReference type="ARBA" id="ARBA00023239"/>
    </source>
</evidence>
<proteinExistence type="predicted"/>